<keyword evidence="3 6" id="KW-0812">Transmembrane</keyword>
<comment type="caution">
    <text evidence="8">The sequence shown here is derived from an EMBL/GenBank/DDBJ whole genome shotgun (WGS) entry which is preliminary data.</text>
</comment>
<evidence type="ECO:0000259" key="7">
    <source>
        <dbReference type="PROSITE" id="PS50850"/>
    </source>
</evidence>
<evidence type="ECO:0000256" key="4">
    <source>
        <dbReference type="ARBA" id="ARBA00022989"/>
    </source>
</evidence>
<dbReference type="SUPFAM" id="SSF103473">
    <property type="entry name" value="MFS general substrate transporter"/>
    <property type="match status" value="1"/>
</dbReference>
<keyword evidence="4 6" id="KW-1133">Transmembrane helix</keyword>
<dbReference type="Gene3D" id="1.20.1250.20">
    <property type="entry name" value="MFS general substrate transporter like domains"/>
    <property type="match status" value="1"/>
</dbReference>
<keyword evidence="2" id="KW-0813">Transport</keyword>
<dbReference type="Pfam" id="PF07690">
    <property type="entry name" value="MFS_1"/>
    <property type="match status" value="1"/>
</dbReference>
<sequence length="641" mass="73164">ACANMLIPSYPAIRQEFNIPEALIAIPDAFFLLISAVFALLWGYWADKIDREKVLIAGAFSWTFGMILTAFSPNYLMLVASRVISGAGLGCVLPVGYSIISDAIPAEERSGWFGTLAILSSISNGAGQGLSSFLGPIFSWRFPFLLLSGISVLVIFILFFVEIPKRGTSEDELLELVELDLEYSYRISKEDLKIIVKKKTNLYLIIQGFFSIIPGTVLVYFMTSMLSLQYFKQLPLEIQLQTSTIFAGMIGIGYILGNAIFSRLGDILYRRNKKNRARLATICLIFSIPFSIILLLSLKPININTLNVYVNYPPGVVENTSTIPTGQILSYIFKTIGAIFIAYPTYIVFFIFALMASMLGAGPVANRNAIMIDVNMPEHRGTAASFYKLSEQISKGVTLLISFTLISLLGSIFNMLFFTIFFWLPAAILWFFASKNVESDMGYKSRILSERKQLSIIDYIFELEIQMDRAIQKVQDSKYYLRTDQKKFNKLLSDALTIYQYCEREGVSRSITNIEKKAHIMYLRVQLIKHETNQIYKKLNATDITHEEIDLQKNELRQKYNKINDWEKSTFGEIQTFYEDANLKIIEARLNRQKHLINGLRKISESIKIYERVKYLINERLEIVKEKPQLSEEESIIRDKE</sequence>
<dbReference type="InterPro" id="IPR020846">
    <property type="entry name" value="MFS_dom"/>
</dbReference>
<feature type="transmembrane region" description="Helical" evidence="6">
    <location>
        <begin position="140"/>
        <end position="161"/>
    </location>
</feature>
<feature type="transmembrane region" description="Helical" evidence="6">
    <location>
        <begin position="22"/>
        <end position="42"/>
    </location>
</feature>
<accession>A0A0F9GLH4</accession>
<feature type="domain" description="Major facilitator superfamily (MFS) profile" evidence="7">
    <location>
        <begin position="1"/>
        <end position="437"/>
    </location>
</feature>
<protein>
    <recommendedName>
        <fullName evidence="7">Major facilitator superfamily (MFS) profile domain-containing protein</fullName>
    </recommendedName>
</protein>
<proteinExistence type="predicted"/>
<evidence type="ECO:0000256" key="1">
    <source>
        <dbReference type="ARBA" id="ARBA00004141"/>
    </source>
</evidence>
<keyword evidence="5 6" id="KW-0472">Membrane</keyword>
<feature type="transmembrane region" description="Helical" evidence="6">
    <location>
        <begin position="79"/>
        <end position="100"/>
    </location>
</feature>
<evidence type="ECO:0000256" key="6">
    <source>
        <dbReference type="SAM" id="Phobius"/>
    </source>
</evidence>
<dbReference type="PANTHER" id="PTHR23505:SF79">
    <property type="entry name" value="PROTEIN SPINSTER"/>
    <property type="match status" value="1"/>
</dbReference>
<dbReference type="GO" id="GO:0016020">
    <property type="term" value="C:membrane"/>
    <property type="evidence" value="ECO:0007669"/>
    <property type="project" value="UniProtKB-SubCell"/>
</dbReference>
<dbReference type="PANTHER" id="PTHR23505">
    <property type="entry name" value="SPINSTER"/>
    <property type="match status" value="1"/>
</dbReference>
<feature type="non-terminal residue" evidence="8">
    <location>
        <position position="641"/>
    </location>
</feature>
<evidence type="ECO:0000256" key="5">
    <source>
        <dbReference type="ARBA" id="ARBA00023136"/>
    </source>
</evidence>
<dbReference type="EMBL" id="LAZR01027977">
    <property type="protein sequence ID" value="KKL64007.1"/>
    <property type="molecule type" value="Genomic_DNA"/>
</dbReference>
<dbReference type="AlphaFoldDB" id="A0A0F9GLH4"/>
<reference evidence="8" key="1">
    <citation type="journal article" date="2015" name="Nature">
        <title>Complex archaea that bridge the gap between prokaryotes and eukaryotes.</title>
        <authorList>
            <person name="Spang A."/>
            <person name="Saw J.H."/>
            <person name="Jorgensen S.L."/>
            <person name="Zaremba-Niedzwiedzka K."/>
            <person name="Martijn J."/>
            <person name="Lind A.E."/>
            <person name="van Eijk R."/>
            <person name="Schleper C."/>
            <person name="Guy L."/>
            <person name="Ettema T.J."/>
        </authorList>
    </citation>
    <scope>NUCLEOTIDE SEQUENCE</scope>
</reference>
<dbReference type="InterPro" id="IPR044770">
    <property type="entry name" value="MFS_spinster-like"/>
</dbReference>
<evidence type="ECO:0000313" key="8">
    <source>
        <dbReference type="EMBL" id="KKL64007.1"/>
    </source>
</evidence>
<dbReference type="InterPro" id="IPR011701">
    <property type="entry name" value="MFS"/>
</dbReference>
<dbReference type="GO" id="GO:0022857">
    <property type="term" value="F:transmembrane transporter activity"/>
    <property type="evidence" value="ECO:0007669"/>
    <property type="project" value="InterPro"/>
</dbReference>
<feature type="transmembrane region" description="Helical" evidence="6">
    <location>
        <begin position="277"/>
        <end position="298"/>
    </location>
</feature>
<name>A0A0F9GLH4_9ZZZZ</name>
<feature type="transmembrane region" description="Helical" evidence="6">
    <location>
        <begin position="202"/>
        <end position="223"/>
    </location>
</feature>
<feature type="transmembrane region" description="Helical" evidence="6">
    <location>
        <begin position="399"/>
        <end position="432"/>
    </location>
</feature>
<gene>
    <name evidence="8" type="ORF">LCGC14_2169410</name>
</gene>
<organism evidence="8">
    <name type="scientific">marine sediment metagenome</name>
    <dbReference type="NCBI Taxonomy" id="412755"/>
    <lineage>
        <taxon>unclassified sequences</taxon>
        <taxon>metagenomes</taxon>
        <taxon>ecological metagenomes</taxon>
    </lineage>
</organism>
<evidence type="ECO:0000256" key="2">
    <source>
        <dbReference type="ARBA" id="ARBA00022448"/>
    </source>
</evidence>
<feature type="transmembrane region" description="Helical" evidence="6">
    <location>
        <begin position="243"/>
        <end position="265"/>
    </location>
</feature>
<feature type="non-terminal residue" evidence="8">
    <location>
        <position position="1"/>
    </location>
</feature>
<dbReference type="InterPro" id="IPR036259">
    <property type="entry name" value="MFS_trans_sf"/>
</dbReference>
<feature type="transmembrane region" description="Helical" evidence="6">
    <location>
        <begin position="54"/>
        <end position="73"/>
    </location>
</feature>
<comment type="subcellular location">
    <subcellularLocation>
        <location evidence="1">Membrane</location>
        <topology evidence="1">Multi-pass membrane protein</topology>
    </subcellularLocation>
</comment>
<evidence type="ECO:0000256" key="3">
    <source>
        <dbReference type="ARBA" id="ARBA00022692"/>
    </source>
</evidence>
<feature type="transmembrane region" description="Helical" evidence="6">
    <location>
        <begin position="336"/>
        <end position="361"/>
    </location>
</feature>
<dbReference type="PROSITE" id="PS50850">
    <property type="entry name" value="MFS"/>
    <property type="match status" value="1"/>
</dbReference>